<sequence length="514" mass="54610">MPVATGRFAVRRWTAAVGTCAVLVAACGSEVSENSGVADPAIPLRYATVFGASSFDPHKTKITSDATMLNLVYDRLVHRDVDAQPVPGLAESWELTDESLTLHLREGVSFADGSPVDAAAVQANLNRALEPDSVTAPMLAGVTGITTPDERTVVLALDRPGAQLVLALSDLPGMIIDPDAFGTPEKNAALALTPAGAGRYTVTRAQPGAEYEFTARPGYWDPDAVRTDSVVWTVMTDPQARLAGVTSGDLHAAITTPLTIDAAEQQGLRVETALRLDHMAVNLNRSRGEFGKLEVRQALAYAIDRQAIADTAMEGHAEAATQNFPKDYFAYDPDLAGAYPYDPDRARKLLAQAGLPNGFSFTAILLNLPENVQVAQIVQQQLAEVGIDMQLKPMPPSEASPTFNRGDADAIVTTFTGRSDPALLFSALYGAQSPQNPSRSTAPGFQEALDAANRESDLQARADKLGDVSKLVSDNALAIPLVFFELGSTLTDEVVGYEPTLLVDEWRGVGVAAP</sequence>
<reference evidence="2 3" key="1">
    <citation type="journal article" date="2015" name="Genome Announc.">
        <title>Draft Genome Sequence of Rhodococcus rhodochrous Strain KG-21, a Soil Isolate from Oil Fields of Krishna-Godavari Basin, India.</title>
        <authorList>
            <person name="Dawar C."/>
            <person name="Aggarwal R.K."/>
        </authorList>
    </citation>
    <scope>NUCLEOTIDE SEQUENCE [LARGE SCALE GENOMIC DNA]</scope>
    <source>
        <strain evidence="2 3">KG-21</strain>
    </source>
</reference>
<dbReference type="PATRIC" id="fig|1441923.3.peg.4653"/>
<feature type="domain" description="Solute-binding protein family 5" evidence="1">
    <location>
        <begin position="84"/>
        <end position="431"/>
    </location>
</feature>
<proteinExistence type="predicted"/>
<dbReference type="InterPro" id="IPR030678">
    <property type="entry name" value="Peptide/Ni-bd"/>
</dbReference>
<dbReference type="Gene3D" id="3.40.190.10">
    <property type="entry name" value="Periplasmic binding protein-like II"/>
    <property type="match status" value="1"/>
</dbReference>
<evidence type="ECO:0000259" key="1">
    <source>
        <dbReference type="Pfam" id="PF00496"/>
    </source>
</evidence>
<dbReference type="AlphaFoldDB" id="A0A0N0S0G3"/>
<accession>A0A0N0S0G3</accession>
<dbReference type="GO" id="GO:1904680">
    <property type="term" value="F:peptide transmembrane transporter activity"/>
    <property type="evidence" value="ECO:0007669"/>
    <property type="project" value="TreeGrafter"/>
</dbReference>
<dbReference type="Pfam" id="PF00496">
    <property type="entry name" value="SBP_bac_5"/>
    <property type="match status" value="1"/>
</dbReference>
<evidence type="ECO:0000313" key="3">
    <source>
        <dbReference type="Proteomes" id="UP000037712"/>
    </source>
</evidence>
<dbReference type="InterPro" id="IPR000914">
    <property type="entry name" value="SBP_5_dom"/>
</dbReference>
<name>A0A0N0S0G3_RHORH</name>
<organism evidence="2 3">
    <name type="scientific">Rhodococcus rhodochrous KG-21</name>
    <dbReference type="NCBI Taxonomy" id="1441923"/>
    <lineage>
        <taxon>Bacteria</taxon>
        <taxon>Bacillati</taxon>
        <taxon>Actinomycetota</taxon>
        <taxon>Actinomycetes</taxon>
        <taxon>Mycobacteriales</taxon>
        <taxon>Nocardiaceae</taxon>
        <taxon>Rhodococcus</taxon>
    </lineage>
</organism>
<evidence type="ECO:0000313" key="2">
    <source>
        <dbReference type="EMBL" id="KOS54201.1"/>
    </source>
</evidence>
<dbReference type="PANTHER" id="PTHR30290">
    <property type="entry name" value="PERIPLASMIC BINDING COMPONENT OF ABC TRANSPORTER"/>
    <property type="match status" value="1"/>
</dbReference>
<dbReference type="SUPFAM" id="SSF53850">
    <property type="entry name" value="Periplasmic binding protein-like II"/>
    <property type="match status" value="1"/>
</dbReference>
<dbReference type="Gene3D" id="3.10.105.10">
    <property type="entry name" value="Dipeptide-binding Protein, Domain 3"/>
    <property type="match status" value="1"/>
</dbReference>
<protein>
    <submittedName>
        <fullName evidence="2">ABC transporter substrate-binding protein</fullName>
    </submittedName>
</protein>
<dbReference type="GO" id="GO:0042597">
    <property type="term" value="C:periplasmic space"/>
    <property type="evidence" value="ECO:0007669"/>
    <property type="project" value="UniProtKB-ARBA"/>
</dbReference>
<dbReference type="InterPro" id="IPR039424">
    <property type="entry name" value="SBP_5"/>
</dbReference>
<dbReference type="Gene3D" id="3.90.76.10">
    <property type="entry name" value="Dipeptide-binding Protein, Domain 1"/>
    <property type="match status" value="1"/>
</dbReference>
<comment type="caution">
    <text evidence="2">The sequence shown here is derived from an EMBL/GenBank/DDBJ whole genome shotgun (WGS) entry which is preliminary data.</text>
</comment>
<gene>
    <name evidence="2" type="ORF">Z051_21395</name>
</gene>
<dbReference type="Proteomes" id="UP000037712">
    <property type="component" value="Unassembled WGS sequence"/>
</dbReference>
<dbReference type="PIRSF" id="PIRSF002741">
    <property type="entry name" value="MppA"/>
    <property type="match status" value="1"/>
</dbReference>
<dbReference type="PROSITE" id="PS51257">
    <property type="entry name" value="PROKAR_LIPOPROTEIN"/>
    <property type="match status" value="1"/>
</dbReference>
<dbReference type="RefSeq" id="WP_054374459.1">
    <property type="nucleotide sequence ID" value="NZ_AZYO01000076.1"/>
</dbReference>
<dbReference type="EMBL" id="AZYO01000076">
    <property type="protein sequence ID" value="KOS54201.1"/>
    <property type="molecule type" value="Genomic_DNA"/>
</dbReference>
<reference evidence="3" key="2">
    <citation type="submission" date="2015-01" db="EMBL/GenBank/DDBJ databases">
        <title>Draft genome sequence of potential hydrocarbon metabolising strain of Rhodococcus rhodochrous.</title>
        <authorList>
            <person name="Aggarwal R.K."/>
            <person name="Dawar C."/>
        </authorList>
    </citation>
    <scope>NUCLEOTIDE SEQUENCE [LARGE SCALE GENOMIC DNA]</scope>
    <source>
        <strain evidence="3">KG-21</strain>
    </source>
</reference>
<dbReference type="GO" id="GO:0043190">
    <property type="term" value="C:ATP-binding cassette (ABC) transporter complex"/>
    <property type="evidence" value="ECO:0007669"/>
    <property type="project" value="InterPro"/>
</dbReference>
<dbReference type="GO" id="GO:0015833">
    <property type="term" value="P:peptide transport"/>
    <property type="evidence" value="ECO:0007669"/>
    <property type="project" value="TreeGrafter"/>
</dbReference>